<comment type="similarity">
    <text evidence="8">Belongs to the methyl-accepting chemotaxis (MCP) protein family.</text>
</comment>
<dbReference type="PANTHER" id="PTHR32089:SF112">
    <property type="entry name" value="LYSOZYME-LIKE PROTEIN-RELATED"/>
    <property type="match status" value="1"/>
</dbReference>
<comment type="caution">
    <text evidence="14">The sequence shown here is derived from an EMBL/GenBank/DDBJ whole genome shotgun (WGS) entry which is preliminary data.</text>
</comment>
<dbReference type="Gene3D" id="6.10.340.10">
    <property type="match status" value="1"/>
</dbReference>
<evidence type="ECO:0000259" key="13">
    <source>
        <dbReference type="PROSITE" id="PS50885"/>
    </source>
</evidence>
<dbReference type="Gene3D" id="1.10.287.950">
    <property type="entry name" value="Methyl-accepting chemotaxis protein"/>
    <property type="match status" value="1"/>
</dbReference>
<keyword evidence="4 11" id="KW-0812">Transmembrane</keyword>
<keyword evidence="3" id="KW-0145">Chemotaxis</keyword>
<evidence type="ECO:0000256" key="7">
    <source>
        <dbReference type="ARBA" id="ARBA00023224"/>
    </source>
</evidence>
<accession>A0ABW5QRH1</accession>
<keyword evidence="6 11" id="KW-0472">Membrane</keyword>
<evidence type="ECO:0000256" key="6">
    <source>
        <dbReference type="ARBA" id="ARBA00023136"/>
    </source>
</evidence>
<dbReference type="RefSeq" id="WP_379268494.1">
    <property type="nucleotide sequence ID" value="NZ_JBHUGT010000026.1"/>
</dbReference>
<keyword evidence="2" id="KW-1003">Cell membrane</keyword>
<feature type="compositionally biased region" description="Polar residues" evidence="10">
    <location>
        <begin position="1"/>
        <end position="18"/>
    </location>
</feature>
<feature type="region of interest" description="Disordered" evidence="10">
    <location>
        <begin position="1"/>
        <end position="24"/>
    </location>
</feature>
<dbReference type="PANTHER" id="PTHR32089">
    <property type="entry name" value="METHYL-ACCEPTING CHEMOTAXIS PROTEIN MCPB"/>
    <property type="match status" value="1"/>
</dbReference>
<dbReference type="Pfam" id="PF02743">
    <property type="entry name" value="dCache_1"/>
    <property type="match status" value="1"/>
</dbReference>
<dbReference type="PROSITE" id="PS50885">
    <property type="entry name" value="HAMP"/>
    <property type="match status" value="1"/>
</dbReference>
<dbReference type="InterPro" id="IPR003660">
    <property type="entry name" value="HAMP_dom"/>
</dbReference>
<organism evidence="14 15">
    <name type="scientific">Paenibacillus thailandensis</name>
    <dbReference type="NCBI Taxonomy" id="393250"/>
    <lineage>
        <taxon>Bacteria</taxon>
        <taxon>Bacillati</taxon>
        <taxon>Bacillota</taxon>
        <taxon>Bacilli</taxon>
        <taxon>Bacillales</taxon>
        <taxon>Paenibacillaceae</taxon>
        <taxon>Paenibacillus</taxon>
    </lineage>
</organism>
<feature type="domain" description="HAMP" evidence="13">
    <location>
        <begin position="376"/>
        <end position="432"/>
    </location>
</feature>
<evidence type="ECO:0000256" key="2">
    <source>
        <dbReference type="ARBA" id="ARBA00022475"/>
    </source>
</evidence>
<protein>
    <submittedName>
        <fullName evidence="14">Methyl-accepting chemotaxis protein</fullName>
    </submittedName>
</protein>
<keyword evidence="5 11" id="KW-1133">Transmembrane helix</keyword>
<comment type="subcellular location">
    <subcellularLocation>
        <location evidence="1">Cell membrane</location>
        <topology evidence="1">Multi-pass membrane protein</topology>
    </subcellularLocation>
</comment>
<feature type="domain" description="Methyl-accepting transducer" evidence="12">
    <location>
        <begin position="451"/>
        <end position="708"/>
    </location>
</feature>
<evidence type="ECO:0000313" key="15">
    <source>
        <dbReference type="Proteomes" id="UP001597493"/>
    </source>
</evidence>
<dbReference type="InterPro" id="IPR004089">
    <property type="entry name" value="MCPsignal_dom"/>
</dbReference>
<dbReference type="InterPro" id="IPR033479">
    <property type="entry name" value="dCache_1"/>
</dbReference>
<evidence type="ECO:0000256" key="3">
    <source>
        <dbReference type="ARBA" id="ARBA00022500"/>
    </source>
</evidence>
<dbReference type="Pfam" id="PF00672">
    <property type="entry name" value="HAMP"/>
    <property type="match status" value="1"/>
</dbReference>
<dbReference type="PROSITE" id="PS50111">
    <property type="entry name" value="CHEMOTAXIS_TRANSDUC_2"/>
    <property type="match status" value="1"/>
</dbReference>
<name>A0ABW5QRH1_9BACL</name>
<sequence>MKRNKQTGNKQGNETFSSGKKPLGEKGRQLWAAIKKSAAALKSATTVDAAEGAQKSRLSVGAKLFGMIFLSIIVCVLVIGLLSFSMTKNIVKDKVSEASDQTIGQVAENLDTVFGNYEDLTMQLLTDKDLHASINELKTNIGQYESFNAQRAITEKAQNYIVGNNSIAGIYFLPLKDNLPVITAGSAASTQSDNLKAGLWFKEVQNANGKTLWIPPNVEGLAISSEPMIGVARMLKDTSTNTTSYVLLMVIRLSSIEERLDRIDLGEGSTVAIVDGDNKYITEGEGEESQINQDFIVQLPVEGDNANSDAITTETTDGHEVLAVYQTFETMNWKLVGTIPVNQLVEDAETIRVMTWIAVAVAAVAALVIGYFGIHLPISVPLVQISKLMNEGSKGNLTVRSKLKGKRRRSDEIGQLSASFNDMMEQISDLARRSMASATDVLHTASELSEASRKTAVSAKEISVATEEIANGASSLAVEAEKGSDLSNAINEQMKSVIEANNQMIASAADVEQASAQGTAYMSSLMEKTGMTEEMTRAMVEKVDKLKESTGSIVKILDVLHNVTKQTNILSLNAAIEAARAGAAGKGFMVVADEIRKLAEQSRQSIDIVGQFTQKIQTEIEETVSVLSDAYPLFQEQISAVKEANQLFLSVQGNMGNFAQKLDSVTASIGKLDESQTILSDAMNNVSAVAQQSSATSEEVASLSNEQQAVSDALVELSKKLDTVSNELKMSLSNFRFE</sequence>
<evidence type="ECO:0000256" key="10">
    <source>
        <dbReference type="SAM" id="MobiDB-lite"/>
    </source>
</evidence>
<evidence type="ECO:0000256" key="4">
    <source>
        <dbReference type="ARBA" id="ARBA00022692"/>
    </source>
</evidence>
<evidence type="ECO:0000313" key="14">
    <source>
        <dbReference type="EMBL" id="MFD2658705.1"/>
    </source>
</evidence>
<gene>
    <name evidence="14" type="ORF">ACFSW5_00320</name>
</gene>
<evidence type="ECO:0000256" key="5">
    <source>
        <dbReference type="ARBA" id="ARBA00022989"/>
    </source>
</evidence>
<keyword evidence="7 9" id="KW-0807">Transducer</keyword>
<dbReference type="SMART" id="SM00304">
    <property type="entry name" value="HAMP"/>
    <property type="match status" value="1"/>
</dbReference>
<proteinExistence type="inferred from homology"/>
<dbReference type="Proteomes" id="UP001597493">
    <property type="component" value="Unassembled WGS sequence"/>
</dbReference>
<dbReference type="CDD" id="cd18774">
    <property type="entry name" value="PDC2_HK_sensor"/>
    <property type="match status" value="1"/>
</dbReference>
<evidence type="ECO:0000256" key="9">
    <source>
        <dbReference type="PROSITE-ProRule" id="PRU00284"/>
    </source>
</evidence>
<evidence type="ECO:0000256" key="11">
    <source>
        <dbReference type="SAM" id="Phobius"/>
    </source>
</evidence>
<dbReference type="SUPFAM" id="SSF58104">
    <property type="entry name" value="Methyl-accepting chemotaxis protein (MCP) signaling domain"/>
    <property type="match status" value="1"/>
</dbReference>
<evidence type="ECO:0000256" key="8">
    <source>
        <dbReference type="ARBA" id="ARBA00029447"/>
    </source>
</evidence>
<dbReference type="Pfam" id="PF00015">
    <property type="entry name" value="MCPsignal"/>
    <property type="match status" value="1"/>
</dbReference>
<feature type="transmembrane region" description="Helical" evidence="11">
    <location>
        <begin position="353"/>
        <end position="374"/>
    </location>
</feature>
<keyword evidence="15" id="KW-1185">Reference proteome</keyword>
<dbReference type="SMART" id="SM00283">
    <property type="entry name" value="MA"/>
    <property type="match status" value="1"/>
</dbReference>
<evidence type="ECO:0000256" key="1">
    <source>
        <dbReference type="ARBA" id="ARBA00004651"/>
    </source>
</evidence>
<dbReference type="EMBL" id="JBHUMY010000001">
    <property type="protein sequence ID" value="MFD2658705.1"/>
    <property type="molecule type" value="Genomic_DNA"/>
</dbReference>
<evidence type="ECO:0000259" key="12">
    <source>
        <dbReference type="PROSITE" id="PS50111"/>
    </source>
</evidence>
<reference evidence="15" key="1">
    <citation type="journal article" date="2019" name="Int. J. Syst. Evol. Microbiol.">
        <title>The Global Catalogue of Microorganisms (GCM) 10K type strain sequencing project: providing services to taxonomists for standard genome sequencing and annotation.</title>
        <authorList>
            <consortium name="The Broad Institute Genomics Platform"/>
            <consortium name="The Broad Institute Genome Sequencing Center for Infectious Disease"/>
            <person name="Wu L."/>
            <person name="Ma J."/>
        </authorList>
    </citation>
    <scope>NUCLEOTIDE SEQUENCE [LARGE SCALE GENOMIC DNA]</scope>
    <source>
        <strain evidence="15">TISTR 1827</strain>
    </source>
</reference>
<feature type="transmembrane region" description="Helical" evidence="11">
    <location>
        <begin position="64"/>
        <end position="86"/>
    </location>
</feature>
<dbReference type="Gene3D" id="3.30.450.20">
    <property type="entry name" value="PAS domain"/>
    <property type="match status" value="2"/>
</dbReference>
<dbReference type="CDD" id="cd06225">
    <property type="entry name" value="HAMP"/>
    <property type="match status" value="1"/>
</dbReference>